<dbReference type="Pfam" id="PF14322">
    <property type="entry name" value="SusD-like_3"/>
    <property type="match status" value="1"/>
</dbReference>
<keyword evidence="4" id="KW-0472">Membrane</keyword>
<evidence type="ECO:0000256" key="1">
    <source>
        <dbReference type="ARBA" id="ARBA00004442"/>
    </source>
</evidence>
<reference evidence="9" key="1">
    <citation type="submission" date="2016-10" db="EMBL/GenBank/DDBJ databases">
        <authorList>
            <person name="Varghese N."/>
            <person name="Submissions S."/>
        </authorList>
    </citation>
    <scope>NUCLEOTIDE SEQUENCE [LARGE SCALE GENOMIC DNA]</scope>
    <source>
        <strain evidence="9">DSM 25811 / CCM 8410 / LMG 26954 / E90</strain>
    </source>
</reference>
<proteinExistence type="inferred from homology"/>
<organism evidence="8 9">
    <name type="scientific">Niabella drilacis (strain DSM 25811 / CCM 8410 / CCUG 62505 / LMG 26954 / E90)</name>
    <dbReference type="NCBI Taxonomy" id="1285928"/>
    <lineage>
        <taxon>Bacteria</taxon>
        <taxon>Pseudomonadati</taxon>
        <taxon>Bacteroidota</taxon>
        <taxon>Chitinophagia</taxon>
        <taxon>Chitinophagales</taxon>
        <taxon>Chitinophagaceae</taxon>
        <taxon>Niabella</taxon>
    </lineage>
</organism>
<feature type="domain" description="SusD-like N-terminal" evidence="7">
    <location>
        <begin position="101"/>
        <end position="224"/>
    </location>
</feature>
<evidence type="ECO:0000313" key="8">
    <source>
        <dbReference type="EMBL" id="SDC37046.1"/>
    </source>
</evidence>
<accession>A0A1G6L311</accession>
<dbReference type="OrthoDB" id="608091at2"/>
<dbReference type="InterPro" id="IPR011990">
    <property type="entry name" value="TPR-like_helical_dom_sf"/>
</dbReference>
<dbReference type="Gene3D" id="1.25.40.390">
    <property type="match status" value="1"/>
</dbReference>
<protein>
    <submittedName>
        <fullName evidence="8">Starch-binding associating with outer membrane</fullName>
    </submittedName>
</protein>
<evidence type="ECO:0000256" key="4">
    <source>
        <dbReference type="ARBA" id="ARBA00023136"/>
    </source>
</evidence>
<dbReference type="Proteomes" id="UP000198757">
    <property type="component" value="Unassembled WGS sequence"/>
</dbReference>
<evidence type="ECO:0000313" key="9">
    <source>
        <dbReference type="Proteomes" id="UP000198757"/>
    </source>
</evidence>
<name>A0A1G6L311_NIADE</name>
<keyword evidence="3" id="KW-0732">Signal</keyword>
<dbReference type="RefSeq" id="WP_090388813.1">
    <property type="nucleotide sequence ID" value="NZ_FMZO01000002.1"/>
</dbReference>
<sequence>MKRILFYSTILLIIAAASCKKYVDIVPDKIATIENAFTSRQQAEKFLFTCYSYMPRDAEVNVNPGLTGGDELIPLQSRWGSVGYMFGIARGNQNFVTPIGNDQYWGAMFRALRDCNIFLEHIGSVPGMRPWERTNWIAEVKFLKAYYHFLLVRAYGPIPLVKENLPVDAPMEQTKVKRMPVDSCFGYIAQLLDEARDSLPDAIERQDLLGKISRPVAYAFRAKVLVTAASPLFNGNTDQAGLKNRDGGPLFTQAADPAKWEKAAAACKEAVDLCTSLGYKLYTMDPVYKGVKLTSTIQTQLSLRNSMAVKWNSEIIWANTQSLAGYVQAAAGLRWDPAFSDNTAVQNILDAPLKIAESFYSRNGVPIEEDKTYNYNSRYDLRTATKEEGLYVRQGYVTAGLNFDREPRFYADLAFDGGIWYGQGRFDDSNPLNLFYIQGKKGQFNGLANPAYGPVTGYTFKKCINFENVIGNTGTYTVLSYPWPMIRLADLYLLYAEALNEVEGPTADVYQYVNLVRQRAGIPDVQTAWTNFSRNSAKFTTKDGMRSIIHRERNLELAFEGHKFWDTRRWKDDAIREYNGDLRGWDISQQQAAAYYNPVTLFTQKFTLRDYFWPIAEAELTANRNLVQNLGW</sequence>
<dbReference type="EMBL" id="FMZO01000002">
    <property type="protein sequence ID" value="SDC37046.1"/>
    <property type="molecule type" value="Genomic_DNA"/>
</dbReference>
<comment type="similarity">
    <text evidence="2">Belongs to the SusD family.</text>
</comment>
<dbReference type="SUPFAM" id="SSF48452">
    <property type="entry name" value="TPR-like"/>
    <property type="match status" value="1"/>
</dbReference>
<dbReference type="InterPro" id="IPR033985">
    <property type="entry name" value="SusD-like_N"/>
</dbReference>
<evidence type="ECO:0000259" key="7">
    <source>
        <dbReference type="Pfam" id="PF14322"/>
    </source>
</evidence>
<evidence type="ECO:0000259" key="6">
    <source>
        <dbReference type="Pfam" id="PF07980"/>
    </source>
</evidence>
<gene>
    <name evidence="8" type="ORF">SAMN04487894_102182</name>
</gene>
<keyword evidence="9" id="KW-1185">Reference proteome</keyword>
<keyword evidence="5" id="KW-0998">Cell outer membrane</keyword>
<dbReference type="GO" id="GO:0009279">
    <property type="term" value="C:cell outer membrane"/>
    <property type="evidence" value="ECO:0007669"/>
    <property type="project" value="UniProtKB-SubCell"/>
</dbReference>
<dbReference type="Pfam" id="PF07980">
    <property type="entry name" value="SusD_RagB"/>
    <property type="match status" value="1"/>
</dbReference>
<evidence type="ECO:0000256" key="2">
    <source>
        <dbReference type="ARBA" id="ARBA00006275"/>
    </source>
</evidence>
<dbReference type="STRING" id="1285928.SAMN04487894_102182"/>
<dbReference type="PROSITE" id="PS51257">
    <property type="entry name" value="PROKAR_LIPOPROTEIN"/>
    <property type="match status" value="1"/>
</dbReference>
<dbReference type="AlphaFoldDB" id="A0A1G6L311"/>
<evidence type="ECO:0000256" key="5">
    <source>
        <dbReference type="ARBA" id="ARBA00023237"/>
    </source>
</evidence>
<comment type="subcellular location">
    <subcellularLocation>
        <location evidence="1">Cell outer membrane</location>
    </subcellularLocation>
</comment>
<dbReference type="InterPro" id="IPR012944">
    <property type="entry name" value="SusD_RagB_dom"/>
</dbReference>
<feature type="domain" description="RagB/SusD" evidence="6">
    <location>
        <begin position="314"/>
        <end position="632"/>
    </location>
</feature>
<evidence type="ECO:0000256" key="3">
    <source>
        <dbReference type="ARBA" id="ARBA00022729"/>
    </source>
</evidence>